<evidence type="ECO:0008006" key="6">
    <source>
        <dbReference type="Google" id="ProtNLM"/>
    </source>
</evidence>
<evidence type="ECO:0000256" key="2">
    <source>
        <dbReference type="ARBA" id="ARBA00022801"/>
    </source>
</evidence>
<dbReference type="Proteomes" id="UP000001910">
    <property type="component" value="Chromosome"/>
</dbReference>
<evidence type="ECO:0000256" key="1">
    <source>
        <dbReference type="ARBA" id="ARBA00022516"/>
    </source>
</evidence>
<protein>
    <recommendedName>
        <fullName evidence="6">Acyl carrier protein phosphodiesterase</fullName>
    </recommendedName>
</protein>
<keyword evidence="1" id="KW-0444">Lipid biosynthesis</keyword>
<evidence type="ECO:0000313" key="4">
    <source>
        <dbReference type="EMBL" id="ACV38483.1"/>
    </source>
</evidence>
<keyword evidence="2" id="KW-0378">Hydrolase</keyword>
<organism evidence="4 5">
    <name type="scientific">Leptotrichia buccalis (strain ATCC 14201 / DSM 1135 / JCM 12969 / NCTC 10249 / C-1013-b)</name>
    <dbReference type="NCBI Taxonomy" id="523794"/>
    <lineage>
        <taxon>Bacteria</taxon>
        <taxon>Fusobacteriati</taxon>
        <taxon>Fusobacteriota</taxon>
        <taxon>Fusobacteriia</taxon>
        <taxon>Fusobacteriales</taxon>
        <taxon>Leptotrichiaceae</taxon>
        <taxon>Leptotrichia</taxon>
    </lineage>
</organism>
<dbReference type="GO" id="GO:0008770">
    <property type="term" value="F:[acyl-carrier-protein] phosphodiesterase activity"/>
    <property type="evidence" value="ECO:0007669"/>
    <property type="project" value="InterPro"/>
</dbReference>
<dbReference type="InterPro" id="IPR007431">
    <property type="entry name" value="ACP_PD"/>
</dbReference>
<dbReference type="STRING" id="523794.Lebu_0573"/>
<sequence length="205" mass="24355">MNFLAHSLISLEIDEKENKKTLYANFAGDFYKGLVETIELPDELKEGVVLHRIIDKISDRNENFLNELLTEKFGIFKGIVSDMYIDHFLSKNFDSLFNDNLNNIENKILYNIKINEKFFPDNFKRTFQWLKSGKVMSSYQNINFLERAFYGISQRVRKGEILKSAIIELQKNYNLFEEKAIKEFFYVKSESIKVFNKNRRIKKKC</sequence>
<dbReference type="OrthoDB" id="8442777at2"/>
<accession>C7N8K2</accession>
<keyword evidence="3" id="KW-0443">Lipid metabolism</keyword>
<dbReference type="PANTHER" id="PTHR38764">
    <property type="entry name" value="ACYL CARRIER PROTEIN PHOSPHODIESTERASE"/>
    <property type="match status" value="1"/>
</dbReference>
<evidence type="ECO:0000256" key="3">
    <source>
        <dbReference type="ARBA" id="ARBA00023098"/>
    </source>
</evidence>
<dbReference type="HOGENOM" id="CLU_099370_0_0_0"/>
<dbReference type="GO" id="GO:0006633">
    <property type="term" value="P:fatty acid biosynthetic process"/>
    <property type="evidence" value="ECO:0007669"/>
    <property type="project" value="InterPro"/>
</dbReference>
<evidence type="ECO:0000313" key="5">
    <source>
        <dbReference type="Proteomes" id="UP000001910"/>
    </source>
</evidence>
<reference evidence="4 5" key="1">
    <citation type="journal article" date="2009" name="Stand. Genomic Sci.">
        <title>Complete genome sequence of Leptotrichia buccalis type strain (C-1013-b).</title>
        <authorList>
            <person name="Ivanova N."/>
            <person name="Gronow S."/>
            <person name="Lapidus A."/>
            <person name="Copeland A."/>
            <person name="Glavina Del Rio T."/>
            <person name="Nolan M."/>
            <person name="Lucas S."/>
            <person name="Chen F."/>
            <person name="Tice H."/>
            <person name="Cheng J.F."/>
            <person name="Saunders E."/>
            <person name="Bruce D."/>
            <person name="Goodwin L."/>
            <person name="Brettin T."/>
            <person name="Detter J.C."/>
            <person name="Han C."/>
            <person name="Pitluck S."/>
            <person name="Mikhailova N."/>
            <person name="Pati A."/>
            <person name="Mavrommatis K."/>
            <person name="Chen A."/>
            <person name="Palaniappan K."/>
            <person name="Land M."/>
            <person name="Hauser L."/>
            <person name="Chang Y.J."/>
            <person name="Jeffries C.D."/>
            <person name="Chain P."/>
            <person name="Rohde C."/>
            <person name="Goker M."/>
            <person name="Bristow J."/>
            <person name="Eisen J.A."/>
            <person name="Markowitz V."/>
            <person name="Hugenholtz P."/>
            <person name="Kyrpides N.C."/>
            <person name="Klenk H.P."/>
        </authorList>
    </citation>
    <scope>NUCLEOTIDE SEQUENCE [LARGE SCALE GENOMIC DNA]</scope>
    <source>
        <strain evidence="5">ATCC 14201 / DSM 1135 / JCM 12969 / NCTC 10249 / C-1013-b</strain>
    </source>
</reference>
<dbReference type="EMBL" id="CP001685">
    <property type="protein sequence ID" value="ACV38483.1"/>
    <property type="molecule type" value="Genomic_DNA"/>
</dbReference>
<dbReference type="AlphaFoldDB" id="C7N8K2"/>
<dbReference type="Pfam" id="PF04336">
    <property type="entry name" value="ACP_PD"/>
    <property type="match status" value="1"/>
</dbReference>
<dbReference type="eggNOG" id="COG3124">
    <property type="taxonomic scope" value="Bacteria"/>
</dbReference>
<name>C7N8K2_LEPBD</name>
<gene>
    <name evidence="4" type="ordered locus">Lebu_0573</name>
</gene>
<dbReference type="RefSeq" id="WP_012806664.1">
    <property type="nucleotide sequence ID" value="NC_013192.1"/>
</dbReference>
<keyword evidence="5" id="KW-1185">Reference proteome</keyword>
<dbReference type="PANTHER" id="PTHR38764:SF1">
    <property type="entry name" value="ACYL CARRIER PROTEIN PHOSPHODIESTERASE"/>
    <property type="match status" value="1"/>
</dbReference>
<proteinExistence type="predicted"/>
<dbReference type="KEGG" id="lba:Lebu_0573"/>